<dbReference type="Proteomes" id="UP001589532">
    <property type="component" value="Unassembled WGS sequence"/>
</dbReference>
<feature type="chain" id="PRO_5045769129" evidence="1">
    <location>
        <begin position="25"/>
        <end position="179"/>
    </location>
</feature>
<protein>
    <submittedName>
        <fullName evidence="2">DUF732 domain-containing protein</fullName>
    </submittedName>
</protein>
<dbReference type="RefSeq" id="WP_344994552.1">
    <property type="nucleotide sequence ID" value="NZ_BAAAXV010000008.1"/>
</dbReference>
<proteinExistence type="predicted"/>
<evidence type="ECO:0000256" key="1">
    <source>
        <dbReference type="SAM" id="SignalP"/>
    </source>
</evidence>
<accession>A0ABV5S1E0</accession>
<evidence type="ECO:0000313" key="3">
    <source>
        <dbReference type="Proteomes" id="UP001589532"/>
    </source>
</evidence>
<dbReference type="EMBL" id="JBHMBW010000017">
    <property type="protein sequence ID" value="MFB9625485.1"/>
    <property type="molecule type" value="Genomic_DNA"/>
</dbReference>
<gene>
    <name evidence="2" type="ORF">ACFFSA_20570</name>
</gene>
<reference evidence="2 3" key="1">
    <citation type="submission" date="2024-09" db="EMBL/GenBank/DDBJ databases">
        <authorList>
            <person name="Sun Q."/>
            <person name="Mori K."/>
        </authorList>
    </citation>
    <scope>NUCLEOTIDE SEQUENCE [LARGE SCALE GENOMIC DNA]</scope>
    <source>
        <strain evidence="2 3">JCM 3143</strain>
    </source>
</reference>
<organism evidence="2 3">
    <name type="scientific">Nonomuraea helvata</name>
    <dbReference type="NCBI Taxonomy" id="37484"/>
    <lineage>
        <taxon>Bacteria</taxon>
        <taxon>Bacillati</taxon>
        <taxon>Actinomycetota</taxon>
        <taxon>Actinomycetes</taxon>
        <taxon>Streptosporangiales</taxon>
        <taxon>Streptosporangiaceae</taxon>
        <taxon>Nonomuraea</taxon>
    </lineage>
</organism>
<name>A0ABV5S1E0_9ACTN</name>
<evidence type="ECO:0000313" key="2">
    <source>
        <dbReference type="EMBL" id="MFB9625485.1"/>
    </source>
</evidence>
<comment type="caution">
    <text evidence="2">The sequence shown here is derived from an EMBL/GenBank/DDBJ whole genome shotgun (WGS) entry which is preliminary data.</text>
</comment>
<sequence length="179" mass="19396">MIKYIGTVALAAATVLAAPLEANAIGQVNGSELRISAAEGEWSFINLTHRSDLNDEQFLSDIHNAGIVAPDDQAIRVGHRVVDFDYGVVQEFGVYAYHVPAFVQAAMNAYRPREGLSGVGADEQFLSDIHSAGIVAPDDQAVRVGHRVADFDYGVVQEFGVYVYHVPAFVQAAMNAYRL</sequence>
<keyword evidence="1" id="KW-0732">Signal</keyword>
<feature type="signal peptide" evidence="1">
    <location>
        <begin position="1"/>
        <end position="24"/>
    </location>
</feature>
<keyword evidence="3" id="KW-1185">Reference proteome</keyword>